<dbReference type="Proteomes" id="UP001465976">
    <property type="component" value="Unassembled WGS sequence"/>
</dbReference>
<keyword evidence="1" id="KW-0175">Coiled coil</keyword>
<dbReference type="EMBL" id="JBAHYK010000867">
    <property type="protein sequence ID" value="KAL0570827.1"/>
    <property type="molecule type" value="Genomic_DNA"/>
</dbReference>
<dbReference type="InterPro" id="IPR040521">
    <property type="entry name" value="KDZ"/>
</dbReference>
<proteinExistence type="predicted"/>
<gene>
    <name evidence="2" type="ORF">V5O48_011123</name>
</gene>
<sequence length="466" mass="54541">MIKSGEKQKYALSILHRILTAMKKEREDRNLPKRPGKKAFGYDIGCQFCETLRWSPLEDLAREENLVILIGLLHAHAHNRLCQLDFLMTYVRGAGLEDLKVLERLFSQSNALTAATQHASTFHQHQMISLWMYHHDNFEAYANLSKFIFNNYRQALGILENAGKVVLEVRALGVEKAEDVYSWLVEEKQFLESRQETLSVEVNKIELYTKLVKLRECWERLNAARSIFQTYDPSSKDKTNAVERTMRQEEEKEEKLLEEVHRLENALDIQSRWKEGSTEWKEAEGLAQNQVYQKAIDRGEGLVVARIFELSRLNVSGTETREDVCDKAWAQPSTRRLINEYFKVWQVYEELDRLHVEIQRLITYMKEERDFLKGAEAYFRATDPALAHQIGLYRWERGCFDELHRMRLRTIYGLAGFDPVHLAYFKPGRGLKRQVVWEQEEVITPGDNLSVKVIPEKQGEEGWERG</sequence>
<reference evidence="2 3" key="1">
    <citation type="submission" date="2024-02" db="EMBL/GenBank/DDBJ databases">
        <title>A draft genome for the cacao thread blight pathogen Marasmius crinis-equi.</title>
        <authorList>
            <person name="Cohen S.P."/>
            <person name="Baruah I.K."/>
            <person name="Amoako-Attah I."/>
            <person name="Bukari Y."/>
            <person name="Meinhardt L.W."/>
            <person name="Bailey B.A."/>
        </authorList>
    </citation>
    <scope>NUCLEOTIDE SEQUENCE [LARGE SCALE GENOMIC DNA]</scope>
    <source>
        <strain evidence="2 3">GH-76</strain>
    </source>
</reference>
<evidence type="ECO:0000256" key="1">
    <source>
        <dbReference type="SAM" id="Coils"/>
    </source>
</evidence>
<keyword evidence="3" id="KW-1185">Reference proteome</keyword>
<evidence type="ECO:0000313" key="3">
    <source>
        <dbReference type="Proteomes" id="UP001465976"/>
    </source>
</evidence>
<protein>
    <submittedName>
        <fullName evidence="2">Uncharacterized protein</fullName>
    </submittedName>
</protein>
<comment type="caution">
    <text evidence="2">The sequence shown here is derived from an EMBL/GenBank/DDBJ whole genome shotgun (WGS) entry which is preliminary data.</text>
</comment>
<dbReference type="PANTHER" id="PTHR33096">
    <property type="entry name" value="CXC2 DOMAIN-CONTAINING PROTEIN"/>
    <property type="match status" value="1"/>
</dbReference>
<dbReference type="Pfam" id="PF18758">
    <property type="entry name" value="KDZ"/>
    <property type="match status" value="1"/>
</dbReference>
<accession>A0ABR3F6K7</accession>
<dbReference type="PANTHER" id="PTHR33096:SF1">
    <property type="entry name" value="CXC1-LIKE CYSTEINE CLUSTER ASSOCIATED WITH KDZ TRANSPOSASES DOMAIN-CONTAINING PROTEIN"/>
    <property type="match status" value="1"/>
</dbReference>
<feature type="coiled-coil region" evidence="1">
    <location>
        <begin position="239"/>
        <end position="266"/>
    </location>
</feature>
<evidence type="ECO:0000313" key="2">
    <source>
        <dbReference type="EMBL" id="KAL0570827.1"/>
    </source>
</evidence>
<name>A0ABR3F6K7_9AGAR</name>
<organism evidence="2 3">
    <name type="scientific">Marasmius crinis-equi</name>
    <dbReference type="NCBI Taxonomy" id="585013"/>
    <lineage>
        <taxon>Eukaryota</taxon>
        <taxon>Fungi</taxon>
        <taxon>Dikarya</taxon>
        <taxon>Basidiomycota</taxon>
        <taxon>Agaricomycotina</taxon>
        <taxon>Agaricomycetes</taxon>
        <taxon>Agaricomycetidae</taxon>
        <taxon>Agaricales</taxon>
        <taxon>Marasmiineae</taxon>
        <taxon>Marasmiaceae</taxon>
        <taxon>Marasmius</taxon>
    </lineage>
</organism>